<dbReference type="RefSeq" id="WP_071480275.1">
    <property type="nucleotide sequence ID" value="NZ_CP024899.1"/>
</dbReference>
<comment type="subunit">
    <text evidence="9">The complex comprises the extracytoplasmic solute receptor protein and the two transmembrane proteins.</text>
</comment>
<dbReference type="Pfam" id="PF04290">
    <property type="entry name" value="DctQ"/>
    <property type="match status" value="1"/>
</dbReference>
<evidence type="ECO:0000256" key="1">
    <source>
        <dbReference type="ARBA" id="ARBA00004429"/>
    </source>
</evidence>
<dbReference type="InterPro" id="IPR007387">
    <property type="entry name" value="TRAP_DctQ"/>
</dbReference>
<evidence type="ECO:0000256" key="3">
    <source>
        <dbReference type="ARBA" id="ARBA00022475"/>
    </source>
</evidence>
<dbReference type="GO" id="GO:0015740">
    <property type="term" value="P:C4-dicarboxylate transport"/>
    <property type="evidence" value="ECO:0007669"/>
    <property type="project" value="TreeGrafter"/>
</dbReference>
<dbReference type="OrthoDB" id="4964541at2"/>
<evidence type="ECO:0000313" key="11">
    <source>
        <dbReference type="EMBL" id="ATX65721.1"/>
    </source>
</evidence>
<comment type="subcellular location">
    <subcellularLocation>
        <location evidence="1 9">Cell inner membrane</location>
        <topology evidence="1 9">Multi-pass membrane protein</topology>
    </subcellularLocation>
</comment>
<dbReference type="Proteomes" id="UP000228948">
    <property type="component" value="Chromosome"/>
</dbReference>
<evidence type="ECO:0000256" key="5">
    <source>
        <dbReference type="ARBA" id="ARBA00022692"/>
    </source>
</evidence>
<organism evidence="11 12">
    <name type="scientific">Roseinatronobacter bogoriensis subsp. barguzinensis</name>
    <dbReference type="NCBI Taxonomy" id="441209"/>
    <lineage>
        <taxon>Bacteria</taxon>
        <taxon>Pseudomonadati</taxon>
        <taxon>Pseudomonadota</taxon>
        <taxon>Alphaproteobacteria</taxon>
        <taxon>Rhodobacterales</taxon>
        <taxon>Paracoccaceae</taxon>
        <taxon>Roseinatronobacter</taxon>
    </lineage>
</organism>
<keyword evidence="6 9" id="KW-1133">Transmembrane helix</keyword>
<proteinExistence type="inferred from homology"/>
<reference evidence="11 12" key="1">
    <citation type="submission" date="2017-11" db="EMBL/GenBank/DDBJ databases">
        <title>Revised Sequence and Annotation of the Rhodobaca barguzinensis strain alga05 Genome.</title>
        <authorList>
            <person name="Kopejtka K."/>
            <person name="Tomasch J.M."/>
            <person name="Bunk B."/>
            <person name="Koblizek M."/>
        </authorList>
    </citation>
    <scope>NUCLEOTIDE SEQUENCE [LARGE SCALE GENOMIC DNA]</scope>
    <source>
        <strain evidence="12">alga05</strain>
    </source>
</reference>
<dbReference type="EMBL" id="CP024899">
    <property type="protein sequence ID" value="ATX65721.1"/>
    <property type="molecule type" value="Genomic_DNA"/>
</dbReference>
<evidence type="ECO:0000256" key="6">
    <source>
        <dbReference type="ARBA" id="ARBA00022989"/>
    </source>
</evidence>
<evidence type="ECO:0000256" key="7">
    <source>
        <dbReference type="ARBA" id="ARBA00023136"/>
    </source>
</evidence>
<keyword evidence="2 9" id="KW-0813">Transport</keyword>
<name>A0A2K8K8F0_9RHOB</name>
<evidence type="ECO:0000259" key="10">
    <source>
        <dbReference type="Pfam" id="PF04290"/>
    </source>
</evidence>
<dbReference type="GO" id="GO:0022857">
    <property type="term" value="F:transmembrane transporter activity"/>
    <property type="evidence" value="ECO:0007669"/>
    <property type="project" value="UniProtKB-UniRule"/>
</dbReference>
<protein>
    <recommendedName>
        <fullName evidence="9">TRAP transporter small permease protein</fullName>
    </recommendedName>
</protein>
<dbReference type="PANTHER" id="PTHR35011:SF11">
    <property type="entry name" value="TRAP TRANSPORTER SMALL PERMEASE PROTEIN"/>
    <property type="match status" value="1"/>
</dbReference>
<evidence type="ECO:0000256" key="4">
    <source>
        <dbReference type="ARBA" id="ARBA00022519"/>
    </source>
</evidence>
<feature type="transmembrane region" description="Helical" evidence="9">
    <location>
        <begin position="54"/>
        <end position="72"/>
    </location>
</feature>
<feature type="transmembrane region" description="Helical" evidence="9">
    <location>
        <begin position="93"/>
        <end position="113"/>
    </location>
</feature>
<accession>A0A2K8K8F0</accession>
<keyword evidence="12" id="KW-1185">Reference proteome</keyword>
<dbReference type="AlphaFoldDB" id="A0A2K8K8F0"/>
<evidence type="ECO:0000313" key="12">
    <source>
        <dbReference type="Proteomes" id="UP000228948"/>
    </source>
</evidence>
<evidence type="ECO:0000256" key="9">
    <source>
        <dbReference type="RuleBase" id="RU369079"/>
    </source>
</evidence>
<dbReference type="KEGG" id="rbg:BG454_07675"/>
<keyword evidence="4 9" id="KW-0997">Cell inner membrane</keyword>
<feature type="transmembrane region" description="Helical" evidence="9">
    <location>
        <begin position="133"/>
        <end position="155"/>
    </location>
</feature>
<feature type="transmembrane region" description="Helical" evidence="9">
    <location>
        <begin position="12"/>
        <end position="34"/>
    </location>
</feature>
<gene>
    <name evidence="11" type="ORF">BG454_07675</name>
</gene>
<dbReference type="GO" id="GO:0005886">
    <property type="term" value="C:plasma membrane"/>
    <property type="evidence" value="ECO:0007669"/>
    <property type="project" value="UniProtKB-SubCell"/>
</dbReference>
<keyword evidence="7 9" id="KW-0472">Membrane</keyword>
<dbReference type="PANTHER" id="PTHR35011">
    <property type="entry name" value="2,3-DIKETO-L-GULONATE TRAP TRANSPORTER SMALL PERMEASE PROTEIN YIAM"/>
    <property type="match status" value="1"/>
</dbReference>
<keyword evidence="3" id="KW-1003">Cell membrane</keyword>
<sequence length="173" mass="19044">MEMIEKIVQRLDAALLWVLDAFVIFMAGALLVLLNYAVYSRFILNSSVSWGEELPAHMLAALTFIGAAYLTRTNEHLGFDSVVRSLPEIVQRVIMGLNLLMMAWLGGLLAWYGGKAVLSFGARQLISVDLPVVLFRGAMPLGGALIVLICLVRFVGLMMDRIKPDDLMTQSDG</sequence>
<comment type="function">
    <text evidence="9">Part of the tripartite ATP-independent periplasmic (TRAP) transport system.</text>
</comment>
<evidence type="ECO:0000256" key="2">
    <source>
        <dbReference type="ARBA" id="ARBA00022448"/>
    </source>
</evidence>
<dbReference type="STRING" id="441209.GCA_001870665_01312"/>
<feature type="domain" description="Tripartite ATP-independent periplasmic transporters DctQ component" evidence="10">
    <location>
        <begin position="31"/>
        <end position="157"/>
    </location>
</feature>
<comment type="similarity">
    <text evidence="8 9">Belongs to the TRAP transporter small permease family.</text>
</comment>
<keyword evidence="5 9" id="KW-0812">Transmembrane</keyword>
<evidence type="ECO:0000256" key="8">
    <source>
        <dbReference type="ARBA" id="ARBA00038436"/>
    </source>
</evidence>
<dbReference type="InterPro" id="IPR055348">
    <property type="entry name" value="DctQ"/>
</dbReference>